<organism evidence="2 3">
    <name type="scientific">Paenibacillus solanacearum</name>
    <dbReference type="NCBI Taxonomy" id="2048548"/>
    <lineage>
        <taxon>Bacteria</taxon>
        <taxon>Bacillati</taxon>
        <taxon>Bacillota</taxon>
        <taxon>Bacilli</taxon>
        <taxon>Bacillales</taxon>
        <taxon>Paenibacillaceae</taxon>
        <taxon>Paenibacillus</taxon>
    </lineage>
</organism>
<sequence length="42" mass="4397">MLGATVNGSMSVADAFFVGNFVGSTIIVTICSVFLKQSTVHF</sequence>
<evidence type="ECO:0000256" key="1">
    <source>
        <dbReference type="SAM" id="Phobius"/>
    </source>
</evidence>
<dbReference type="AlphaFoldDB" id="A0A916JZ20"/>
<comment type="caution">
    <text evidence="2">The sequence shown here is derived from an EMBL/GenBank/DDBJ whole genome shotgun (WGS) entry which is preliminary data.</text>
</comment>
<keyword evidence="1" id="KW-1133">Transmembrane helix</keyword>
<evidence type="ECO:0000313" key="3">
    <source>
        <dbReference type="Proteomes" id="UP000693672"/>
    </source>
</evidence>
<reference evidence="2" key="1">
    <citation type="submission" date="2021-06" db="EMBL/GenBank/DDBJ databases">
        <authorList>
            <person name="Criscuolo A."/>
        </authorList>
    </citation>
    <scope>NUCLEOTIDE SEQUENCE</scope>
    <source>
        <strain evidence="2">CIP111600</strain>
    </source>
</reference>
<accession>A0A916JZ20</accession>
<dbReference type="EMBL" id="CAJVAS010000003">
    <property type="protein sequence ID" value="CAG7609241.1"/>
    <property type="molecule type" value="Genomic_DNA"/>
</dbReference>
<name>A0A916JZ20_9BACL</name>
<dbReference type="Proteomes" id="UP000693672">
    <property type="component" value="Unassembled WGS sequence"/>
</dbReference>
<feature type="transmembrane region" description="Helical" evidence="1">
    <location>
        <begin position="15"/>
        <end position="35"/>
    </location>
</feature>
<protein>
    <submittedName>
        <fullName evidence="2">Uncharacterized protein</fullName>
    </submittedName>
</protein>
<keyword evidence="1" id="KW-0812">Transmembrane</keyword>
<keyword evidence="1" id="KW-0472">Membrane</keyword>
<keyword evidence="3" id="KW-1185">Reference proteome</keyword>
<gene>
    <name evidence="2" type="ORF">PAESOLCIP111_01147</name>
</gene>
<evidence type="ECO:0000313" key="2">
    <source>
        <dbReference type="EMBL" id="CAG7609241.1"/>
    </source>
</evidence>
<proteinExistence type="predicted"/>